<dbReference type="Gene3D" id="3.90.190.10">
    <property type="entry name" value="Protein tyrosine phosphatase superfamily"/>
    <property type="match status" value="1"/>
</dbReference>
<accession>A0A6A8GQ39</accession>
<comment type="caution">
    <text evidence="1">The sequence shown here is derived from an EMBL/GenBank/DDBJ whole genome shotgun (WGS) entry which is preliminary data.</text>
</comment>
<protein>
    <submittedName>
        <fullName evidence="1">Protein-tyrosine-phosphatase</fullName>
    </submittedName>
</protein>
<dbReference type="InterPro" id="IPR016130">
    <property type="entry name" value="Tyr_Pase_AS"/>
</dbReference>
<name>A0A6A8GQ39_9LACO</name>
<dbReference type="SUPFAM" id="SSF52799">
    <property type="entry name" value="(Phosphotyrosine protein) phosphatases II"/>
    <property type="match status" value="1"/>
</dbReference>
<dbReference type="InterPro" id="IPR029021">
    <property type="entry name" value="Prot-tyrosine_phosphatase-like"/>
</dbReference>
<dbReference type="Pfam" id="PF13350">
    <property type="entry name" value="Y_phosphatase3"/>
    <property type="match status" value="1"/>
</dbReference>
<evidence type="ECO:0000313" key="1">
    <source>
        <dbReference type="EMBL" id="MSA67903.1"/>
    </source>
</evidence>
<dbReference type="PROSITE" id="PS00383">
    <property type="entry name" value="TYR_PHOSPHATASE_1"/>
    <property type="match status" value="1"/>
</dbReference>
<sequence length="261" mass="29519">MKFLERFLNLESGVNFRELGGYQTLDGHTTKWHKALRCGSMSYLSTSDLRKLAEYGLSCVVDLRSESERNYGPDKLPEGTRHVLASVYPLEHSLLEDVGIAKYSALSKNGLGFAEETYVKMLVDPHAREAYGKMFQALVENDEEGKSLAFHCVAGKDRTGIGAFLFLGLLGVKRQTVLEDFMLTNLAFSEKTAKEQNAIVQNAQGDELAERLNSYLGVRKEHFLILEKTVEILSGSVRDFCFEYLNVSKDDYEKMRLNYLE</sequence>
<dbReference type="InterPro" id="IPR026893">
    <property type="entry name" value="Tyr/Ser_Pase_IphP-type"/>
</dbReference>
<dbReference type="EMBL" id="WKOD01000003">
    <property type="protein sequence ID" value="MSA67903.1"/>
    <property type="molecule type" value="Genomic_DNA"/>
</dbReference>
<reference evidence="1" key="1">
    <citation type="journal article" date="2019" name="Nat. Med.">
        <title>A library of human gut bacterial isolates paired with longitudinal multiomics data enables mechanistic microbiome research.</title>
        <authorList>
            <person name="Poyet M."/>
            <person name="Groussin M."/>
            <person name="Gibbons S.M."/>
            <person name="Avila-Pacheco J."/>
            <person name="Jiang X."/>
            <person name="Kearney S.M."/>
            <person name="Perrotta A.R."/>
            <person name="Berdy B."/>
            <person name="Zhao S."/>
            <person name="Lieberman T.D."/>
            <person name="Swanson P.K."/>
            <person name="Smith M."/>
            <person name="Roesemann S."/>
            <person name="Alexander J.E."/>
            <person name="Rich S.A."/>
            <person name="Livny J."/>
            <person name="Vlamakis H."/>
            <person name="Clish C."/>
            <person name="Bullock K."/>
            <person name="Deik A."/>
            <person name="Scott J."/>
            <person name="Pierce K.A."/>
            <person name="Xavier R.J."/>
            <person name="Alm E.J."/>
        </authorList>
    </citation>
    <scope>NUCLEOTIDE SEQUENCE</scope>
    <source>
        <strain evidence="1">BIOML-A18</strain>
    </source>
</reference>
<organism evidence="1">
    <name type="scientific">Ligilactobacillus ruminis</name>
    <dbReference type="NCBI Taxonomy" id="1623"/>
    <lineage>
        <taxon>Bacteria</taxon>
        <taxon>Bacillati</taxon>
        <taxon>Bacillota</taxon>
        <taxon>Bacilli</taxon>
        <taxon>Lactobacillales</taxon>
        <taxon>Lactobacillaceae</taxon>
        <taxon>Ligilactobacillus</taxon>
    </lineage>
</organism>
<gene>
    <name evidence="1" type="ORF">GKC89_02015</name>
</gene>
<dbReference type="AlphaFoldDB" id="A0A6A8GQ39"/>
<proteinExistence type="predicted"/>
<dbReference type="GO" id="GO:0004721">
    <property type="term" value="F:phosphoprotein phosphatase activity"/>
    <property type="evidence" value="ECO:0007669"/>
    <property type="project" value="InterPro"/>
</dbReference>
<dbReference type="RefSeq" id="WP_172974626.1">
    <property type="nucleotide sequence ID" value="NZ_JAQLUN010000016.1"/>
</dbReference>